<organism evidence="5 6">
    <name type="scientific">Chelatococcus daeguensis</name>
    <dbReference type="NCBI Taxonomy" id="444444"/>
    <lineage>
        <taxon>Bacteria</taxon>
        <taxon>Pseudomonadati</taxon>
        <taxon>Pseudomonadota</taxon>
        <taxon>Alphaproteobacteria</taxon>
        <taxon>Hyphomicrobiales</taxon>
        <taxon>Chelatococcaceae</taxon>
        <taxon>Chelatococcus</taxon>
    </lineage>
</organism>
<dbReference type="AlphaFoldDB" id="A0AAC9JWP8"/>
<feature type="domain" description="YscD-like Bon-like" evidence="3">
    <location>
        <begin position="205"/>
        <end position="267"/>
    </location>
</feature>
<evidence type="ECO:0008006" key="7">
    <source>
        <dbReference type="Google" id="ProtNLM"/>
    </source>
</evidence>
<dbReference type="SUPFAM" id="SSF49879">
    <property type="entry name" value="SMAD/FHA domain"/>
    <property type="match status" value="1"/>
</dbReference>
<dbReference type="Pfam" id="PF23893">
    <property type="entry name" value="Y4YQ_C"/>
    <property type="match status" value="1"/>
</dbReference>
<feature type="region of interest" description="Disordered" evidence="1">
    <location>
        <begin position="180"/>
        <end position="201"/>
    </location>
</feature>
<evidence type="ECO:0000313" key="6">
    <source>
        <dbReference type="Proteomes" id="UP000182703"/>
    </source>
</evidence>
<feature type="domain" description="YscD/Y4YQ C-terminal" evidence="4">
    <location>
        <begin position="277"/>
        <end position="329"/>
    </location>
</feature>
<dbReference type="InterPro" id="IPR053946">
    <property type="entry name" value="YscD_ppl_3rd"/>
</dbReference>
<dbReference type="Pfam" id="PF16697">
    <property type="entry name" value="Yop-YscD_cpl"/>
    <property type="match status" value="1"/>
</dbReference>
<sequence length="331" mass="34714">MQLRTATSSGRANVIGAGRAVATRLAADAGNPQEMADQPPAGPAVAVVNGCHAGASFQLLDKVYRIGSTAEADIVLADPGIVPDHATIRIGRGSMKVEARGGDIDIAGHGLLPGGYGRVVRLPAEISLGGATLRITDSRMPPLSHAVQFARRAASNPLHLAGMVLALVLAAALPPVLMDRGRSPGGEPAGRTDGVAPPMRSTPAEAAEQLRSRLAAADLAGLQVAVDGNRVVVAGMVPEKKMPAWTETRSWFDATYAPNPLLVSQVTTSDSFPIQGLRLRAVWFGDTPYVVTGDGRKHHEGAVVEGGWRIERIDREAITFAREGNVVRLTY</sequence>
<dbReference type="CDD" id="cd00060">
    <property type="entry name" value="FHA"/>
    <property type="match status" value="1"/>
</dbReference>
<dbReference type="InterPro" id="IPR057770">
    <property type="entry name" value="YscD/Y4YQ_C"/>
</dbReference>
<feature type="domain" description="YscD cytoplasmic" evidence="2">
    <location>
        <begin position="47"/>
        <end position="135"/>
    </location>
</feature>
<evidence type="ECO:0000259" key="2">
    <source>
        <dbReference type="Pfam" id="PF16697"/>
    </source>
</evidence>
<dbReference type="InterPro" id="IPR008984">
    <property type="entry name" value="SMAD_FHA_dom_sf"/>
</dbReference>
<dbReference type="InterPro" id="IPR032030">
    <property type="entry name" value="YscD_cytoplasmic_dom"/>
</dbReference>
<keyword evidence="6" id="KW-1185">Reference proteome</keyword>
<accession>A0AAC9JWP8</accession>
<name>A0AAC9JWP8_9HYPH</name>
<evidence type="ECO:0000256" key="1">
    <source>
        <dbReference type="SAM" id="MobiDB-lite"/>
    </source>
</evidence>
<gene>
    <name evidence="5" type="ORF">BOQ54_16385</name>
</gene>
<evidence type="ECO:0000259" key="4">
    <source>
        <dbReference type="Pfam" id="PF23893"/>
    </source>
</evidence>
<dbReference type="Proteomes" id="UP000182703">
    <property type="component" value="Chromosome"/>
</dbReference>
<dbReference type="RefSeq" id="WP_055460128.1">
    <property type="nucleotide sequence ID" value="NZ_CP018095.1"/>
</dbReference>
<evidence type="ECO:0000313" key="5">
    <source>
        <dbReference type="EMBL" id="APF38702.1"/>
    </source>
</evidence>
<evidence type="ECO:0000259" key="3">
    <source>
        <dbReference type="Pfam" id="PF21934"/>
    </source>
</evidence>
<proteinExistence type="predicted"/>
<dbReference type="Gene3D" id="2.60.200.20">
    <property type="match status" value="1"/>
</dbReference>
<dbReference type="EMBL" id="CP018095">
    <property type="protein sequence ID" value="APF38702.1"/>
    <property type="molecule type" value="Genomic_DNA"/>
</dbReference>
<reference evidence="5 6" key="1">
    <citation type="submission" date="2016-11" db="EMBL/GenBank/DDBJ databases">
        <title>Complete genome sequence of the aerobically denitrifying bacterium Chelatococcus daeguensis TAD1.</title>
        <authorList>
            <person name="Yang Y."/>
            <person name="Huang S."/>
            <person name="Lin E."/>
        </authorList>
    </citation>
    <scope>NUCLEOTIDE SEQUENCE [LARGE SCALE GENOMIC DNA]</scope>
    <source>
        <strain evidence="5 6">TAD1</strain>
    </source>
</reference>
<dbReference type="Pfam" id="PF21934">
    <property type="entry name" value="Yop-YscD_ppl_3rd"/>
    <property type="match status" value="1"/>
</dbReference>
<dbReference type="KEGG" id="cdq:BOQ54_16385"/>
<protein>
    <recommendedName>
        <fullName evidence="7">FHA domain-containing protein</fullName>
    </recommendedName>
</protein>